<dbReference type="GO" id="GO:0005737">
    <property type="term" value="C:cytoplasm"/>
    <property type="evidence" value="ECO:0007669"/>
    <property type="project" value="UniProtKB-SubCell"/>
</dbReference>
<dbReference type="Pfam" id="PF00128">
    <property type="entry name" value="Alpha-amylase"/>
    <property type="match status" value="1"/>
</dbReference>
<dbReference type="OrthoDB" id="9805159at2"/>
<evidence type="ECO:0000256" key="1">
    <source>
        <dbReference type="ARBA" id="ARBA00004496"/>
    </source>
</evidence>
<dbReference type="Gene3D" id="3.90.400.10">
    <property type="entry name" value="Oligo-1,6-glucosidase, Domain 2"/>
    <property type="match status" value="1"/>
</dbReference>
<comment type="subcellular location">
    <subcellularLocation>
        <location evidence="1">Cytoplasm</location>
    </subcellularLocation>
</comment>
<dbReference type="AlphaFoldDB" id="A0A3D8GNG0"/>
<dbReference type="Proteomes" id="UP000257144">
    <property type="component" value="Unassembled WGS sequence"/>
</dbReference>
<dbReference type="GO" id="GO:0004556">
    <property type="term" value="F:alpha-amylase activity"/>
    <property type="evidence" value="ECO:0007669"/>
    <property type="project" value="TreeGrafter"/>
</dbReference>
<dbReference type="SUPFAM" id="SSF51445">
    <property type="entry name" value="(Trans)glycosidases"/>
    <property type="match status" value="1"/>
</dbReference>
<name>A0A3D8GNG0_9BACI</name>
<gene>
    <name evidence="6" type="ORF">DRW41_15590</name>
</gene>
<dbReference type="InterPro" id="IPR017853">
    <property type="entry name" value="GH"/>
</dbReference>
<dbReference type="SMART" id="SM00642">
    <property type="entry name" value="Aamy"/>
    <property type="match status" value="1"/>
</dbReference>
<dbReference type="InterPro" id="IPR013780">
    <property type="entry name" value="Glyco_hydro_b"/>
</dbReference>
<dbReference type="SUPFAM" id="SSF51011">
    <property type="entry name" value="Glycosyl hydrolase domain"/>
    <property type="match status" value="1"/>
</dbReference>
<evidence type="ECO:0000259" key="5">
    <source>
        <dbReference type="SMART" id="SM00642"/>
    </source>
</evidence>
<comment type="similarity">
    <text evidence="2">Belongs to the glycosyl hydrolase 13 family.</text>
</comment>
<sequence length="544" mass="64030">MEFRWWKESVVYQVYWRSFYDTDGDGYGDLRGVTEKLDYIMGLGVDVIWLNPFYASPDKDNGYDISDYYSIMPKAGTMRDFEELLDGAHRRGLKVIMDLVVNHTSDQHPWFLESRSGKESPKRDWYIWRDGVEGGAPNNWRSYFCPTAWEYDSATDQFYFHSFAVEQPDLNWQNEEMRKEIYKMMHYWLKKGIDGFRLDAIALLAKQEGFPNAKNPEDISYLTNNPGVHDYLQEMNREVFSHYDILTVGEVAFVSPQEGLLYVDEKRKELNTLFHFEVCDEMPIWDLKRFKEIQKRWYDGLWGRGWNSQFLNNHDHTRLVTRYGNDAEYRVESAKLFAAMLHSLPGIHYIYQGEEIGMTGVRFESIDDYKDIAMKNKYQELVGAGMNAEQALSVLQPLSRDNSRTPMQWNSSMNAGFTTGQPWIRVNPNYKEINVKNALNDSNSIFYFYRKLIELRKAYKVFVYGDYQSLLESEDQMYAFTRTYEGKTLLFVSNFRKSVHNAVLPRELNISDGRLLIGNYERDGDEGNTLQLKAFEARIYLFMQ</sequence>
<dbReference type="PANTHER" id="PTHR10357:SF179">
    <property type="entry name" value="NEUTRAL AND BASIC AMINO ACID TRANSPORT PROTEIN RBAT"/>
    <property type="match status" value="1"/>
</dbReference>
<evidence type="ECO:0000313" key="7">
    <source>
        <dbReference type="Proteomes" id="UP000257144"/>
    </source>
</evidence>
<protein>
    <submittedName>
        <fullName evidence="6">Glucohydrolase</fullName>
    </submittedName>
</protein>
<evidence type="ECO:0000313" key="6">
    <source>
        <dbReference type="EMBL" id="RDU36010.1"/>
    </source>
</evidence>
<feature type="domain" description="Glycosyl hydrolase family 13 catalytic" evidence="5">
    <location>
        <begin position="13"/>
        <end position="404"/>
    </location>
</feature>
<dbReference type="FunFam" id="3.20.20.80:FF:000064">
    <property type="entry name" value="Oligo-1,6-glucosidase"/>
    <property type="match status" value="1"/>
</dbReference>
<dbReference type="Gene3D" id="3.20.20.80">
    <property type="entry name" value="Glycosidases"/>
    <property type="match status" value="1"/>
</dbReference>
<dbReference type="InterPro" id="IPR045857">
    <property type="entry name" value="O16G_dom_2"/>
</dbReference>
<keyword evidence="4" id="KW-0326">Glycosidase</keyword>
<dbReference type="FunFam" id="3.90.400.10:FF:000002">
    <property type="entry name" value="Sucrose isomerase"/>
    <property type="match status" value="1"/>
</dbReference>
<dbReference type="InterPro" id="IPR006047">
    <property type="entry name" value="GH13_cat_dom"/>
</dbReference>
<keyword evidence="3 6" id="KW-0378">Hydrolase</keyword>
<dbReference type="Gene3D" id="2.60.40.1180">
    <property type="entry name" value="Golgi alpha-mannosidase II"/>
    <property type="match status" value="1"/>
</dbReference>
<dbReference type="NCBIfam" id="NF008183">
    <property type="entry name" value="PRK10933.1"/>
    <property type="match status" value="1"/>
</dbReference>
<dbReference type="RefSeq" id="WP_115452939.1">
    <property type="nucleotide sequence ID" value="NZ_QNQT01000007.1"/>
</dbReference>
<evidence type="ECO:0000256" key="3">
    <source>
        <dbReference type="ARBA" id="ARBA00022801"/>
    </source>
</evidence>
<dbReference type="PANTHER" id="PTHR10357">
    <property type="entry name" value="ALPHA-AMYLASE FAMILY MEMBER"/>
    <property type="match status" value="1"/>
</dbReference>
<dbReference type="EMBL" id="QNQT01000007">
    <property type="protein sequence ID" value="RDU36010.1"/>
    <property type="molecule type" value="Genomic_DNA"/>
</dbReference>
<evidence type="ECO:0000256" key="4">
    <source>
        <dbReference type="ARBA" id="ARBA00023295"/>
    </source>
</evidence>
<keyword evidence="7" id="KW-1185">Reference proteome</keyword>
<proteinExistence type="inferred from homology"/>
<dbReference type="FunFam" id="2.60.40.1180:FF:000007">
    <property type="entry name" value="Sucrose isomerase"/>
    <property type="match status" value="1"/>
</dbReference>
<evidence type="ECO:0000256" key="2">
    <source>
        <dbReference type="ARBA" id="ARBA00008061"/>
    </source>
</evidence>
<dbReference type="GO" id="GO:0009313">
    <property type="term" value="P:oligosaccharide catabolic process"/>
    <property type="evidence" value="ECO:0007669"/>
    <property type="project" value="TreeGrafter"/>
</dbReference>
<comment type="caution">
    <text evidence="6">The sequence shown here is derived from an EMBL/GenBank/DDBJ whole genome shotgun (WGS) entry which is preliminary data.</text>
</comment>
<accession>A0A3D8GNG0</accession>
<reference evidence="6 7" key="1">
    <citation type="submission" date="2018-07" db="EMBL/GenBank/DDBJ databases">
        <title>Bacillus sp. YLB-04 draft genome sequence.</title>
        <authorList>
            <person name="Yu L."/>
            <person name="Tang X."/>
        </authorList>
    </citation>
    <scope>NUCLEOTIDE SEQUENCE [LARGE SCALE GENOMIC DNA]</scope>
    <source>
        <strain evidence="6 7">YLB-04</strain>
    </source>
</reference>
<dbReference type="CDD" id="cd11333">
    <property type="entry name" value="AmyAc_SI_OligoGlu_DGase"/>
    <property type="match status" value="1"/>
</dbReference>
<organism evidence="6 7">
    <name type="scientific">Neobacillus piezotolerans</name>
    <dbReference type="NCBI Taxonomy" id="2259171"/>
    <lineage>
        <taxon>Bacteria</taxon>
        <taxon>Bacillati</taxon>
        <taxon>Bacillota</taxon>
        <taxon>Bacilli</taxon>
        <taxon>Bacillales</taxon>
        <taxon>Bacillaceae</taxon>
        <taxon>Neobacillus</taxon>
    </lineage>
</organism>